<protein>
    <recommendedName>
        <fullName evidence="3">4Fe-4S ferredoxin-type domain-containing protein</fullName>
    </recommendedName>
</protein>
<dbReference type="RefSeq" id="WP_204958757.1">
    <property type="nucleotide sequence ID" value="NZ_JAFEUO010000003.1"/>
</dbReference>
<accession>A0ABS2JB80</accession>
<gene>
    <name evidence="1" type="ORF">JQN84_13945</name>
</gene>
<sequence>MGEIVLIATHDQAVHAIRQRLERPGTDQLLRGVVLRVLDIHQPYHSKTNAPDPDCGGCDGGGFIDSEPEDGGPPVRRHCHCSCPWCTGCEEPLCRGVCPTVAAIAERLDLTSSVAVPSEGRPAGGAS</sequence>
<comment type="caution">
    <text evidence="1">The sequence shown here is derived from an EMBL/GenBank/DDBJ whole genome shotgun (WGS) entry which is preliminary data.</text>
</comment>
<keyword evidence="2" id="KW-1185">Reference proteome</keyword>
<dbReference type="EMBL" id="JAFEUO010000003">
    <property type="protein sequence ID" value="MBM7083619.1"/>
    <property type="molecule type" value="Genomic_DNA"/>
</dbReference>
<evidence type="ECO:0000313" key="2">
    <source>
        <dbReference type="Proteomes" id="UP000809587"/>
    </source>
</evidence>
<evidence type="ECO:0008006" key="3">
    <source>
        <dbReference type="Google" id="ProtNLM"/>
    </source>
</evidence>
<evidence type="ECO:0000313" key="1">
    <source>
        <dbReference type="EMBL" id="MBM7083619.1"/>
    </source>
</evidence>
<reference evidence="1 2" key="1">
    <citation type="submission" date="2021-02" db="EMBL/GenBank/DDBJ databases">
        <authorList>
            <person name="Lee D.-H."/>
        </authorList>
    </citation>
    <scope>NUCLEOTIDE SEQUENCE [LARGE SCALE GENOMIC DNA]</scope>
    <source>
        <strain evidence="1 2">MMS20-R2-29</strain>
    </source>
</reference>
<dbReference type="Proteomes" id="UP000809587">
    <property type="component" value="Unassembled WGS sequence"/>
</dbReference>
<name>A0ABS2JB80_9ACTN</name>
<organism evidence="1 2">
    <name type="scientific">Micromonospora humidisoli</name>
    <dbReference type="NCBI Taxonomy" id="2807622"/>
    <lineage>
        <taxon>Bacteria</taxon>
        <taxon>Bacillati</taxon>
        <taxon>Actinomycetota</taxon>
        <taxon>Actinomycetes</taxon>
        <taxon>Micromonosporales</taxon>
        <taxon>Micromonosporaceae</taxon>
        <taxon>Micromonospora</taxon>
    </lineage>
</organism>
<proteinExistence type="predicted"/>